<dbReference type="EMBL" id="AP027925">
    <property type="protein sequence ID" value="BED92890.1"/>
    <property type="molecule type" value="Genomic_DNA"/>
</dbReference>
<sequence length="160" mass="18748">MAIVSSEDQKIIKKLKNLEIVNGKIRISSNFSMRLSGCTCVEKTKFEKMDLGSRYLEESLDTKKKEMHLMSLSIKNNNLRITTEECGEILLINPKIFMHERNKFKILISDDKAGLLWWGKLEIIKVFKNKEIDNSYDVDLFDFFKGEGIIKRSNRRRKLL</sequence>
<gene>
    <name evidence="1" type="ORF">RsTaC01_0791</name>
</gene>
<dbReference type="AlphaFoldDB" id="A0AA48IHI3"/>
<name>A0AA48IHI3_9FIRM</name>
<proteinExistence type="predicted"/>
<evidence type="ECO:0000313" key="1">
    <source>
        <dbReference type="EMBL" id="BED92890.1"/>
    </source>
</evidence>
<protein>
    <submittedName>
        <fullName evidence="1">Uncharacterized protein</fullName>
    </submittedName>
</protein>
<reference evidence="1" key="1">
    <citation type="journal article" date="2023" name="ISME J.">
        <title>Emergence of putative energy parasites within Clostridia revealed by genome analysis of a novel endosymbiotic clade.</title>
        <authorList>
            <person name="Takahashi K."/>
            <person name="Kuwahara H."/>
            <person name="Horikawa Y."/>
            <person name="Izawa K."/>
            <person name="Kato D."/>
            <person name="Inagaki T."/>
            <person name="Yuki M."/>
            <person name="Ohkuma M."/>
            <person name="Hongoh Y."/>
        </authorList>
    </citation>
    <scope>NUCLEOTIDE SEQUENCE</scope>
    <source>
        <strain evidence="1">RsTa-C01</strain>
    </source>
</reference>
<accession>A0AA48IHI3</accession>
<organism evidence="1">
    <name type="scientific">Candidatus Paraimprobicoccus trichonymphae</name>
    <dbReference type="NCBI Taxonomy" id="3033793"/>
    <lineage>
        <taxon>Bacteria</taxon>
        <taxon>Bacillati</taxon>
        <taxon>Bacillota</taxon>
        <taxon>Clostridia</taxon>
        <taxon>Candidatus Paraimprobicoccus</taxon>
    </lineage>
</organism>
<dbReference type="Proteomes" id="UP001335720">
    <property type="component" value="Chromosome"/>
</dbReference>
<dbReference type="KEGG" id="ptrh:RsTaC01_0791"/>